<evidence type="ECO:0000256" key="2">
    <source>
        <dbReference type="ARBA" id="ARBA00022692"/>
    </source>
</evidence>
<name>A0ABV3Y319_9ACTN</name>
<feature type="transmembrane region" description="Helical" evidence="6">
    <location>
        <begin position="456"/>
        <end position="474"/>
    </location>
</feature>
<evidence type="ECO:0000256" key="3">
    <source>
        <dbReference type="ARBA" id="ARBA00022989"/>
    </source>
</evidence>
<organism evidence="8 9">
    <name type="scientific">Ferrimicrobium acidiphilum</name>
    <dbReference type="NCBI Taxonomy" id="121039"/>
    <lineage>
        <taxon>Bacteria</taxon>
        <taxon>Bacillati</taxon>
        <taxon>Actinomycetota</taxon>
        <taxon>Acidimicrobiia</taxon>
        <taxon>Acidimicrobiales</taxon>
        <taxon>Acidimicrobiaceae</taxon>
        <taxon>Ferrimicrobium</taxon>
    </lineage>
</organism>
<proteinExistence type="predicted"/>
<keyword evidence="9" id="KW-1185">Reference proteome</keyword>
<comment type="subcellular location">
    <subcellularLocation>
        <location evidence="1">Membrane</location>
        <topology evidence="1">Multi-pass membrane protein</topology>
    </subcellularLocation>
</comment>
<feature type="transmembrane region" description="Helical" evidence="6">
    <location>
        <begin position="151"/>
        <end position="173"/>
    </location>
</feature>
<keyword evidence="3 6" id="KW-1133">Transmembrane helix</keyword>
<keyword evidence="2 6" id="KW-0812">Transmembrane</keyword>
<dbReference type="EMBL" id="JBFSHR010000030">
    <property type="protein sequence ID" value="MEX6429948.1"/>
    <property type="molecule type" value="Genomic_DNA"/>
</dbReference>
<feature type="transmembrane region" description="Helical" evidence="6">
    <location>
        <begin position="77"/>
        <end position="94"/>
    </location>
</feature>
<dbReference type="RefSeq" id="WP_298387965.1">
    <property type="nucleotide sequence ID" value="NZ_JBFSHR010000030.1"/>
</dbReference>
<dbReference type="Proteomes" id="UP001560267">
    <property type="component" value="Unassembled WGS sequence"/>
</dbReference>
<evidence type="ECO:0000313" key="8">
    <source>
        <dbReference type="EMBL" id="MEX6429948.1"/>
    </source>
</evidence>
<reference evidence="8 9" key="1">
    <citation type="submission" date="2024-07" db="EMBL/GenBank/DDBJ databases">
        <title>Draft Genome Sequence of Ferrimicrobium acidiphilum Strain YE2023, Isolated from a Pulp of Bioleach Reactor.</title>
        <authorList>
            <person name="Elkina Y.A."/>
            <person name="Bulaeva A.G."/>
            <person name="Beletsky A.V."/>
            <person name="Mardanov A.V."/>
        </authorList>
    </citation>
    <scope>NUCLEOTIDE SEQUENCE [LARGE SCALE GENOMIC DNA]</scope>
    <source>
        <strain evidence="8 9">YE2023</strain>
    </source>
</reference>
<dbReference type="InterPro" id="IPR049453">
    <property type="entry name" value="Memb_transporter_dom"/>
</dbReference>
<evidence type="ECO:0000256" key="5">
    <source>
        <dbReference type="SAM" id="MobiDB-lite"/>
    </source>
</evidence>
<gene>
    <name evidence="8" type="ORF">AB6A68_08865</name>
</gene>
<feature type="domain" description="Integral membrane bound transporter" evidence="7">
    <location>
        <begin position="377"/>
        <end position="499"/>
    </location>
</feature>
<feature type="transmembrane region" description="Helical" evidence="6">
    <location>
        <begin position="409"/>
        <end position="429"/>
    </location>
</feature>
<sequence>MRANSSALSTTIGRAVRSTLRIDSSALSLRSGGFATLGVIVPLTTGFLFHQVLVGAVAAIGALLVGFAGFQRGYRGRIVTMLLAAVAVAVSLVVGDTIHTQLPTSVIAYLVLGLLAGGALAFGESASTIGIQAIVAFAIGSGLGVPSSQWLSLMLAGSLGGILQILLTTIAILTSRAPMECRALGQVYASLGRYAESPLLDRAPNPHLISVLQDSLVDPQPFRARRTASLLELTVSAENLRSQLAMLRVTQTQPGASQLTAPATNNMMGLTNAVCQQVVAFARGHHHVARWRSLKQEVEQTQGLLAEQPHARVLLQLLSDLTAIMNILLGLETNQLRRPARTRQSFNPFDRAFSTSSKSVVSRHAIRLAIALVASDIAVHLLGVGHGYWGPMTVALVLRPQNVSTIERGLLRIAGTVLGVGIATVIIIALTPPVAAMIVLVAIVTWAGFASFRANYFFYSISITAVVVALFVLLGATATTIAVDRLIDTLVGGVIAVIIAFVAPTWISDPLPALVGSTLLAQASFMEFLGTHWAKNEVHGYMLLETARRKRVLAIETLNAAAHEAPLRKNPRDTTRERELLVQLDRSSLALLAIQSLSALGVPIGPERIRELVQLADEIRNQASSTASCPPVQNSSTHPVGSHETQQILSPLDLPFEVLRDACKNIQVLLAY</sequence>
<feature type="region of interest" description="Disordered" evidence="5">
    <location>
        <begin position="624"/>
        <end position="646"/>
    </location>
</feature>
<evidence type="ECO:0000256" key="6">
    <source>
        <dbReference type="SAM" id="Phobius"/>
    </source>
</evidence>
<evidence type="ECO:0000259" key="7">
    <source>
        <dbReference type="Pfam" id="PF13515"/>
    </source>
</evidence>
<evidence type="ECO:0000313" key="9">
    <source>
        <dbReference type="Proteomes" id="UP001560267"/>
    </source>
</evidence>
<protein>
    <submittedName>
        <fullName evidence="8">FUSC family protein</fullName>
    </submittedName>
</protein>
<keyword evidence="4 6" id="KW-0472">Membrane</keyword>
<feature type="transmembrane region" description="Helical" evidence="6">
    <location>
        <begin position="106"/>
        <end position="122"/>
    </location>
</feature>
<feature type="transmembrane region" description="Helical" evidence="6">
    <location>
        <begin position="47"/>
        <end position="70"/>
    </location>
</feature>
<evidence type="ECO:0000256" key="4">
    <source>
        <dbReference type="ARBA" id="ARBA00023136"/>
    </source>
</evidence>
<feature type="transmembrane region" description="Helical" evidence="6">
    <location>
        <begin position="434"/>
        <end position="450"/>
    </location>
</feature>
<feature type="transmembrane region" description="Helical" evidence="6">
    <location>
        <begin position="486"/>
        <end position="507"/>
    </location>
</feature>
<dbReference type="Pfam" id="PF13515">
    <property type="entry name" value="FUSC_2"/>
    <property type="match status" value="1"/>
</dbReference>
<feature type="transmembrane region" description="Helical" evidence="6">
    <location>
        <begin position="129"/>
        <end position="145"/>
    </location>
</feature>
<comment type="caution">
    <text evidence="8">The sequence shown here is derived from an EMBL/GenBank/DDBJ whole genome shotgun (WGS) entry which is preliminary data.</text>
</comment>
<evidence type="ECO:0000256" key="1">
    <source>
        <dbReference type="ARBA" id="ARBA00004141"/>
    </source>
</evidence>
<feature type="transmembrane region" description="Helical" evidence="6">
    <location>
        <begin position="368"/>
        <end position="389"/>
    </location>
</feature>
<accession>A0ABV3Y319</accession>